<gene>
    <name evidence="1" type="ORF">ACFQ5X_41160</name>
</gene>
<sequence length="88" mass="8901">MDAQRERRAQGDAIDAVAEALLAVPTSSPPALNAATATSAARGNSVRAASGTATAEVVAALRYRTATAAALSLHSPFSPPEHRGRGYG</sequence>
<name>A0ABW3XU98_9ACTN</name>
<accession>A0ABW3XU98</accession>
<protein>
    <submittedName>
        <fullName evidence="1">Uncharacterized protein</fullName>
    </submittedName>
</protein>
<dbReference type="EMBL" id="JBHTMM010000108">
    <property type="protein sequence ID" value="MFD1312190.1"/>
    <property type="molecule type" value="Genomic_DNA"/>
</dbReference>
<evidence type="ECO:0000313" key="1">
    <source>
        <dbReference type="EMBL" id="MFD1312190.1"/>
    </source>
</evidence>
<keyword evidence="2" id="KW-1185">Reference proteome</keyword>
<dbReference type="RefSeq" id="WP_381238693.1">
    <property type="nucleotide sequence ID" value="NZ_JBHSKH010000057.1"/>
</dbReference>
<proteinExistence type="predicted"/>
<comment type="caution">
    <text evidence="1">The sequence shown here is derived from an EMBL/GenBank/DDBJ whole genome shotgun (WGS) entry which is preliminary data.</text>
</comment>
<evidence type="ECO:0000313" key="2">
    <source>
        <dbReference type="Proteomes" id="UP001597058"/>
    </source>
</evidence>
<dbReference type="Proteomes" id="UP001597058">
    <property type="component" value="Unassembled WGS sequence"/>
</dbReference>
<reference evidence="2" key="1">
    <citation type="journal article" date="2019" name="Int. J. Syst. Evol. Microbiol.">
        <title>The Global Catalogue of Microorganisms (GCM) 10K type strain sequencing project: providing services to taxonomists for standard genome sequencing and annotation.</title>
        <authorList>
            <consortium name="The Broad Institute Genomics Platform"/>
            <consortium name="The Broad Institute Genome Sequencing Center for Infectious Disease"/>
            <person name="Wu L."/>
            <person name="Ma J."/>
        </authorList>
    </citation>
    <scope>NUCLEOTIDE SEQUENCE [LARGE SCALE GENOMIC DNA]</scope>
    <source>
        <strain evidence="2">CGMCC 4.7020</strain>
    </source>
</reference>
<organism evidence="1 2">
    <name type="scientific">Streptomyces kaempferi</name>
    <dbReference type="NCBI Taxonomy" id="333725"/>
    <lineage>
        <taxon>Bacteria</taxon>
        <taxon>Bacillati</taxon>
        <taxon>Actinomycetota</taxon>
        <taxon>Actinomycetes</taxon>
        <taxon>Kitasatosporales</taxon>
        <taxon>Streptomycetaceae</taxon>
        <taxon>Streptomyces</taxon>
    </lineage>
</organism>